<dbReference type="Gene3D" id="1.10.238.10">
    <property type="entry name" value="EF-hand"/>
    <property type="match status" value="2"/>
</dbReference>
<dbReference type="InterPro" id="IPR040286">
    <property type="entry name" value="At3g25440-like"/>
</dbReference>
<dbReference type="PANTHER" id="PTHR31426">
    <property type="entry name" value="GROUP II INTRON SPLICING FACTOR CRS1-LIKE"/>
    <property type="match status" value="1"/>
</dbReference>
<feature type="compositionally biased region" description="Basic and acidic residues" evidence="4">
    <location>
        <begin position="495"/>
        <end position="514"/>
    </location>
</feature>
<evidence type="ECO:0000313" key="8">
    <source>
        <dbReference type="Proteomes" id="UP001318860"/>
    </source>
</evidence>
<evidence type="ECO:0000256" key="1">
    <source>
        <dbReference type="ARBA" id="ARBA00022837"/>
    </source>
</evidence>
<dbReference type="PROSITE" id="PS00018">
    <property type="entry name" value="EF_HAND_1"/>
    <property type="match status" value="4"/>
</dbReference>
<feature type="domain" description="EF-hand" evidence="5">
    <location>
        <begin position="1"/>
        <end position="36"/>
    </location>
</feature>
<feature type="compositionally biased region" description="Basic and acidic residues" evidence="4">
    <location>
        <begin position="521"/>
        <end position="540"/>
    </location>
</feature>
<dbReference type="InterPro" id="IPR002048">
    <property type="entry name" value="EF_hand_dom"/>
</dbReference>
<proteinExistence type="predicted"/>
<name>A0ABR0WGF8_REHGL</name>
<feature type="domain" description="EF-hand" evidence="5">
    <location>
        <begin position="37"/>
        <end position="72"/>
    </location>
</feature>
<feature type="domain" description="CRM" evidence="6">
    <location>
        <begin position="283"/>
        <end position="380"/>
    </location>
</feature>
<dbReference type="Proteomes" id="UP001318860">
    <property type="component" value="Unassembled WGS sequence"/>
</dbReference>
<reference evidence="7 8" key="1">
    <citation type="journal article" date="2021" name="Comput. Struct. Biotechnol. J.">
        <title>De novo genome assembly of the potent medicinal plant Rehmannia glutinosa using nanopore technology.</title>
        <authorList>
            <person name="Ma L."/>
            <person name="Dong C."/>
            <person name="Song C."/>
            <person name="Wang X."/>
            <person name="Zheng X."/>
            <person name="Niu Y."/>
            <person name="Chen S."/>
            <person name="Feng W."/>
        </authorList>
    </citation>
    <scope>NUCLEOTIDE SEQUENCE [LARGE SCALE GENOMIC DNA]</scope>
    <source>
        <strain evidence="7">DH-2019</strain>
    </source>
</reference>
<feature type="region of interest" description="Disordered" evidence="4">
    <location>
        <begin position="484"/>
        <end position="549"/>
    </location>
</feature>
<dbReference type="SMART" id="SM01103">
    <property type="entry name" value="CRS1_YhbY"/>
    <property type="match status" value="1"/>
</dbReference>
<evidence type="ECO:0000256" key="4">
    <source>
        <dbReference type="SAM" id="MobiDB-lite"/>
    </source>
</evidence>
<dbReference type="InterPro" id="IPR001890">
    <property type="entry name" value="RNA-binding_CRM"/>
</dbReference>
<protein>
    <recommendedName>
        <fullName evidence="9">CRM domain-containing protein</fullName>
    </recommendedName>
</protein>
<accession>A0ABR0WGF8</accession>
<sequence>MGTPELRRVFAMFDRNGDGKISRKELSESLEKLGIHIPEKELRQMIEKIDVNGDGYVDAEEFGTLYATIMEDNERGDEEDDMREAFKVFDQNGDGFITVEELRSVLASLGLKQGRTLEDCKRMIMKVDVDGDGRVNFDEFRQMMNYIHICKNISKGIPVAVGNCLHYEIGAHRCNVGGVYWIHTGRVMRNVEAVVEQSGKNDGMDDGSGEVQVKKRKKLKGKRAVVMWLKFFRYKKKKDYGRMTPEEKILYKLTKARRKEERLLEALQKIEPKESSETTHDPEILTPEEHFYFLKMGEKCKNYVPVGRRGIYQGVILNMHLHWKKHQTLKVIVKTFSPEEVKDIASELARLSGGIVLDIQDDNTIIMYRGKNYSQPPTEIMSPRSTLSRKKALDKSKYRDALRAVKKYIPRLEQDLELLQAQAESKTSMSEEKQSTEACNVDSESNQHFEGSERLKELLAKTDDNDSNMDSDMGSDSEALSDIFETESETENEEKDEKPLYMDEFEKIPVHSDREEDDFEEHLRQISADSRKEKSDKDNVEPADLDEVDRMILRAASLLKKKRP</sequence>
<dbReference type="InterPro" id="IPR011992">
    <property type="entry name" value="EF-hand-dom_pair"/>
</dbReference>
<dbReference type="Pfam" id="PF01985">
    <property type="entry name" value="CRS1_YhbY"/>
    <property type="match status" value="1"/>
</dbReference>
<evidence type="ECO:0000259" key="6">
    <source>
        <dbReference type="PROSITE" id="PS51295"/>
    </source>
</evidence>
<dbReference type="EMBL" id="JABTTQ020000012">
    <property type="protein sequence ID" value="KAK6145159.1"/>
    <property type="molecule type" value="Genomic_DNA"/>
</dbReference>
<evidence type="ECO:0008006" key="9">
    <source>
        <dbReference type="Google" id="ProtNLM"/>
    </source>
</evidence>
<dbReference type="SUPFAM" id="SSF47473">
    <property type="entry name" value="EF-hand"/>
    <property type="match status" value="1"/>
</dbReference>
<dbReference type="InterPro" id="IPR035920">
    <property type="entry name" value="YhbY-like_sf"/>
</dbReference>
<keyword evidence="2 3" id="KW-0694">RNA-binding</keyword>
<gene>
    <name evidence="7" type="ORF">DH2020_021979</name>
</gene>
<dbReference type="PROSITE" id="PS51295">
    <property type="entry name" value="CRM"/>
    <property type="match status" value="1"/>
</dbReference>
<dbReference type="InterPro" id="IPR018247">
    <property type="entry name" value="EF_Hand_1_Ca_BS"/>
</dbReference>
<dbReference type="SUPFAM" id="SSF75471">
    <property type="entry name" value="YhbY-like"/>
    <property type="match status" value="1"/>
</dbReference>
<feature type="region of interest" description="Disordered" evidence="4">
    <location>
        <begin position="423"/>
        <end position="451"/>
    </location>
</feature>
<keyword evidence="1" id="KW-0106">Calcium</keyword>
<evidence type="ECO:0000256" key="3">
    <source>
        <dbReference type="PROSITE-ProRule" id="PRU00626"/>
    </source>
</evidence>
<dbReference type="SMART" id="SM00054">
    <property type="entry name" value="EFh"/>
    <property type="match status" value="4"/>
</dbReference>
<dbReference type="PROSITE" id="PS50222">
    <property type="entry name" value="EF_HAND_2"/>
    <property type="match status" value="4"/>
</dbReference>
<feature type="compositionally biased region" description="Acidic residues" evidence="4">
    <location>
        <begin position="484"/>
        <end position="494"/>
    </location>
</feature>
<dbReference type="Pfam" id="PF13499">
    <property type="entry name" value="EF-hand_7"/>
    <property type="match status" value="2"/>
</dbReference>
<dbReference type="PANTHER" id="PTHR31426:SF5">
    <property type="entry name" value="OS04G0492900 PROTEIN"/>
    <property type="match status" value="1"/>
</dbReference>
<evidence type="ECO:0000256" key="2">
    <source>
        <dbReference type="ARBA" id="ARBA00022884"/>
    </source>
</evidence>
<evidence type="ECO:0000259" key="5">
    <source>
        <dbReference type="PROSITE" id="PS50222"/>
    </source>
</evidence>
<keyword evidence="8" id="KW-1185">Reference proteome</keyword>
<dbReference type="Gene3D" id="3.30.110.60">
    <property type="entry name" value="YhbY-like"/>
    <property type="match status" value="1"/>
</dbReference>
<feature type="domain" description="EF-hand" evidence="5">
    <location>
        <begin position="77"/>
        <end position="112"/>
    </location>
</feature>
<evidence type="ECO:0000313" key="7">
    <source>
        <dbReference type="EMBL" id="KAK6145159.1"/>
    </source>
</evidence>
<organism evidence="7 8">
    <name type="scientific">Rehmannia glutinosa</name>
    <name type="common">Chinese foxglove</name>
    <dbReference type="NCBI Taxonomy" id="99300"/>
    <lineage>
        <taxon>Eukaryota</taxon>
        <taxon>Viridiplantae</taxon>
        <taxon>Streptophyta</taxon>
        <taxon>Embryophyta</taxon>
        <taxon>Tracheophyta</taxon>
        <taxon>Spermatophyta</taxon>
        <taxon>Magnoliopsida</taxon>
        <taxon>eudicotyledons</taxon>
        <taxon>Gunneridae</taxon>
        <taxon>Pentapetalae</taxon>
        <taxon>asterids</taxon>
        <taxon>lamiids</taxon>
        <taxon>Lamiales</taxon>
        <taxon>Orobanchaceae</taxon>
        <taxon>Rehmannieae</taxon>
        <taxon>Rehmannia</taxon>
    </lineage>
</organism>
<feature type="domain" description="EF-hand" evidence="5">
    <location>
        <begin position="115"/>
        <end position="150"/>
    </location>
</feature>
<dbReference type="CDD" id="cd00051">
    <property type="entry name" value="EFh"/>
    <property type="match status" value="1"/>
</dbReference>
<comment type="caution">
    <text evidence="7">The sequence shown here is derived from an EMBL/GenBank/DDBJ whole genome shotgun (WGS) entry which is preliminary data.</text>
</comment>